<dbReference type="InterPro" id="IPR033248">
    <property type="entry name" value="Transketolase_C"/>
</dbReference>
<keyword evidence="1" id="KW-0560">Oxidoreductase</keyword>
<dbReference type="SMART" id="SM00861">
    <property type="entry name" value="Transket_pyr"/>
    <property type="match status" value="1"/>
</dbReference>
<dbReference type="FunFam" id="3.40.50.920:FF:000001">
    <property type="entry name" value="Pyruvate dehydrogenase E1 beta subunit"/>
    <property type="match status" value="1"/>
</dbReference>
<dbReference type="Pfam" id="PF02780">
    <property type="entry name" value="Transketolase_C"/>
    <property type="match status" value="1"/>
</dbReference>
<dbReference type="Pfam" id="PF02779">
    <property type="entry name" value="Transket_pyr"/>
    <property type="match status" value="1"/>
</dbReference>
<reference evidence="3 4" key="1">
    <citation type="submission" date="2019-06" db="EMBL/GenBank/DDBJ databases">
        <title>Sequencing the genomes of 1000 actinobacteria strains.</title>
        <authorList>
            <person name="Klenk H.-P."/>
        </authorList>
    </citation>
    <scope>NUCLEOTIDE SEQUENCE [LARGE SCALE GENOMIC DNA]</scope>
    <source>
        <strain evidence="3 4">DSM 44826</strain>
    </source>
</reference>
<dbReference type="InterPro" id="IPR029061">
    <property type="entry name" value="THDP-binding"/>
</dbReference>
<protein>
    <submittedName>
        <fullName evidence="3">Pyruvate dehydrogenase E1 component beta subunit</fullName>
    </submittedName>
</protein>
<organism evidence="3 4">
    <name type="scientific">Kitasatospora viridis</name>
    <dbReference type="NCBI Taxonomy" id="281105"/>
    <lineage>
        <taxon>Bacteria</taxon>
        <taxon>Bacillati</taxon>
        <taxon>Actinomycetota</taxon>
        <taxon>Actinomycetes</taxon>
        <taxon>Kitasatosporales</taxon>
        <taxon>Streptomycetaceae</taxon>
        <taxon>Kitasatospora</taxon>
    </lineage>
</organism>
<evidence type="ECO:0000313" key="3">
    <source>
        <dbReference type="EMBL" id="TWF97054.1"/>
    </source>
</evidence>
<evidence type="ECO:0000313" key="4">
    <source>
        <dbReference type="Proteomes" id="UP000317940"/>
    </source>
</evidence>
<keyword evidence="4" id="KW-1185">Reference proteome</keyword>
<dbReference type="InterPro" id="IPR009014">
    <property type="entry name" value="Transketo_C/PFOR_II"/>
</dbReference>
<feature type="domain" description="Transketolase-like pyrimidine-binding" evidence="2">
    <location>
        <begin position="5"/>
        <end position="186"/>
    </location>
</feature>
<dbReference type="GO" id="GO:0016491">
    <property type="term" value="F:oxidoreductase activity"/>
    <property type="evidence" value="ECO:0007669"/>
    <property type="project" value="UniProtKB-KW"/>
</dbReference>
<sequence length="337" mass="35636">MTRSISYMEAIGEALAQEMRRDPTVVAFGEDSIGGMGASGKLGNAWGPTKELHREFPDRVLDTPITEAAFVGAAVGAAATGLRPVADILFTDFIGVCFDQILNQAAKLRFMLGGTVSVPMVVRTLWGAGMRRGAHHSQALYPLVTHVPGLKVVVPATPFDAKGLMAQAIRDPDPVIFFEHKMLYWTRGEVPEEPYTVPFGQAAVVREGADCTIVAIGAMVQRALQAAESLAAAGIDCEVVDPRTLSPLDEGTIYRSVEKTGHLVVADESNPRCGAAADIAALVAQNRWAALRGPVRMVTAPHAPTAYSPLLEDLYVPDAEAVAAAVRQTLGAVPAAG</sequence>
<proteinExistence type="predicted"/>
<comment type="caution">
    <text evidence="3">The sequence shown here is derived from an EMBL/GenBank/DDBJ whole genome shotgun (WGS) entry which is preliminary data.</text>
</comment>
<evidence type="ECO:0000259" key="2">
    <source>
        <dbReference type="SMART" id="SM00861"/>
    </source>
</evidence>
<dbReference type="SUPFAM" id="SSF52518">
    <property type="entry name" value="Thiamin diphosphate-binding fold (THDP-binding)"/>
    <property type="match status" value="1"/>
</dbReference>
<dbReference type="RefSeq" id="WP_145903328.1">
    <property type="nucleotide sequence ID" value="NZ_BAAAMZ010000043.1"/>
</dbReference>
<dbReference type="InterPro" id="IPR005475">
    <property type="entry name" value="Transketolase-like_Pyr-bd"/>
</dbReference>
<dbReference type="EMBL" id="VIWT01000001">
    <property type="protein sequence ID" value="TWF97054.1"/>
    <property type="molecule type" value="Genomic_DNA"/>
</dbReference>
<dbReference type="Gene3D" id="3.40.50.970">
    <property type="match status" value="1"/>
</dbReference>
<accession>A0A561UCG0</accession>
<name>A0A561UCG0_9ACTN</name>
<dbReference type="AlphaFoldDB" id="A0A561UCG0"/>
<dbReference type="SUPFAM" id="SSF52922">
    <property type="entry name" value="TK C-terminal domain-like"/>
    <property type="match status" value="1"/>
</dbReference>
<dbReference type="CDD" id="cd07036">
    <property type="entry name" value="TPP_PYR_E1-PDHc-beta_like"/>
    <property type="match status" value="1"/>
</dbReference>
<dbReference type="PANTHER" id="PTHR43257:SF3">
    <property type="entry name" value="ACETOIN:2,6-DICHLOROPHENOLINDOPHENOL OXIDOREDUCTASE SUBUNIT BETA"/>
    <property type="match status" value="1"/>
</dbReference>
<dbReference type="GO" id="GO:0000287">
    <property type="term" value="F:magnesium ion binding"/>
    <property type="evidence" value="ECO:0007669"/>
    <property type="project" value="UniProtKB-ARBA"/>
</dbReference>
<dbReference type="PANTHER" id="PTHR43257">
    <property type="entry name" value="PYRUVATE DEHYDROGENASE E1 COMPONENT BETA SUBUNIT"/>
    <property type="match status" value="1"/>
</dbReference>
<dbReference type="Proteomes" id="UP000317940">
    <property type="component" value="Unassembled WGS sequence"/>
</dbReference>
<dbReference type="OrthoDB" id="3457658at2"/>
<keyword evidence="3" id="KW-0670">Pyruvate</keyword>
<dbReference type="Gene3D" id="3.40.50.920">
    <property type="match status" value="1"/>
</dbReference>
<dbReference type="FunFam" id="3.40.50.970:FF:000001">
    <property type="entry name" value="Pyruvate dehydrogenase E1 beta subunit"/>
    <property type="match status" value="1"/>
</dbReference>
<gene>
    <name evidence="3" type="ORF">FHX73_11829</name>
</gene>
<evidence type="ECO:0000256" key="1">
    <source>
        <dbReference type="ARBA" id="ARBA00023002"/>
    </source>
</evidence>